<dbReference type="CDD" id="cd14498">
    <property type="entry name" value="DSP"/>
    <property type="match status" value="1"/>
</dbReference>
<feature type="compositionally biased region" description="Low complexity" evidence="5">
    <location>
        <begin position="442"/>
        <end position="495"/>
    </location>
</feature>
<evidence type="ECO:0000256" key="5">
    <source>
        <dbReference type="SAM" id="MobiDB-lite"/>
    </source>
</evidence>
<proteinExistence type="inferred from homology"/>
<dbReference type="GO" id="GO:0033550">
    <property type="term" value="F:MAP kinase tyrosine phosphatase activity"/>
    <property type="evidence" value="ECO:0007669"/>
    <property type="project" value="TreeGrafter"/>
</dbReference>
<dbReference type="PANTHER" id="PTHR10159:SF519">
    <property type="entry name" value="DUAL SPECIFICITY PROTEIN PHOSPHATASE MPK3"/>
    <property type="match status" value="1"/>
</dbReference>
<feature type="region of interest" description="Disordered" evidence="5">
    <location>
        <begin position="1"/>
        <end position="28"/>
    </location>
</feature>
<dbReference type="PROSITE" id="PS00383">
    <property type="entry name" value="TYR_PHOSPHATASE_1"/>
    <property type="match status" value="1"/>
</dbReference>
<dbReference type="Gene3D" id="3.90.190.10">
    <property type="entry name" value="Protein tyrosine phosphatase superfamily"/>
    <property type="match status" value="1"/>
</dbReference>
<feature type="region of interest" description="Disordered" evidence="5">
    <location>
        <begin position="418"/>
        <end position="529"/>
    </location>
</feature>
<dbReference type="GO" id="GO:0008330">
    <property type="term" value="F:protein tyrosine/threonine phosphatase activity"/>
    <property type="evidence" value="ECO:0007669"/>
    <property type="project" value="TreeGrafter"/>
</dbReference>
<dbReference type="GO" id="GO:0017017">
    <property type="term" value="F:MAP kinase tyrosine/serine/threonine phosphatase activity"/>
    <property type="evidence" value="ECO:0007669"/>
    <property type="project" value="TreeGrafter"/>
</dbReference>
<evidence type="ECO:0000313" key="9">
    <source>
        <dbReference type="Proteomes" id="UP000823405"/>
    </source>
</evidence>
<evidence type="ECO:0000256" key="4">
    <source>
        <dbReference type="ARBA" id="ARBA00022912"/>
    </source>
</evidence>
<dbReference type="PANTHER" id="PTHR10159">
    <property type="entry name" value="DUAL SPECIFICITY PROTEIN PHOSPHATASE"/>
    <property type="match status" value="1"/>
</dbReference>
<feature type="compositionally biased region" description="Low complexity" evidence="5">
    <location>
        <begin position="517"/>
        <end position="529"/>
    </location>
</feature>
<dbReference type="InterPro" id="IPR016130">
    <property type="entry name" value="Tyr_Pase_AS"/>
</dbReference>
<feature type="compositionally biased region" description="Low complexity" evidence="5">
    <location>
        <begin position="625"/>
        <end position="637"/>
    </location>
</feature>
<dbReference type="PROSITE" id="PS50056">
    <property type="entry name" value="TYR_PHOSPHATASE_2"/>
    <property type="match status" value="1"/>
</dbReference>
<dbReference type="OrthoDB" id="2017893at2759"/>
<name>A0A9P6QQT4_9FUNG</name>
<comment type="similarity">
    <text evidence="1">Belongs to the protein-tyrosine phosphatase family. Non-receptor class dual specificity subfamily.</text>
</comment>
<feature type="compositionally biased region" description="Low complexity" evidence="5">
    <location>
        <begin position="38"/>
        <end position="52"/>
    </location>
</feature>
<dbReference type="InterPro" id="IPR029021">
    <property type="entry name" value="Prot-tyrosine_phosphatase-like"/>
</dbReference>
<feature type="domain" description="Tyrosine-protein phosphatase" evidence="6">
    <location>
        <begin position="104"/>
        <end position="276"/>
    </location>
</feature>
<evidence type="ECO:0000256" key="2">
    <source>
        <dbReference type="ARBA" id="ARBA00013064"/>
    </source>
</evidence>
<feature type="region of interest" description="Disordered" evidence="5">
    <location>
        <begin position="665"/>
        <end position="704"/>
    </location>
</feature>
<keyword evidence="4" id="KW-0904">Protein phosphatase</keyword>
<dbReference type="GO" id="GO:0005737">
    <property type="term" value="C:cytoplasm"/>
    <property type="evidence" value="ECO:0007669"/>
    <property type="project" value="TreeGrafter"/>
</dbReference>
<keyword evidence="3" id="KW-0378">Hydrolase</keyword>
<dbReference type="AlphaFoldDB" id="A0A9P6QQT4"/>
<reference evidence="8" key="1">
    <citation type="journal article" date="2020" name="Fungal Divers.">
        <title>Resolving the Mortierellaceae phylogeny through synthesis of multi-gene phylogenetics and phylogenomics.</title>
        <authorList>
            <person name="Vandepol N."/>
            <person name="Liber J."/>
            <person name="Desiro A."/>
            <person name="Na H."/>
            <person name="Kennedy M."/>
            <person name="Barry K."/>
            <person name="Grigoriev I.V."/>
            <person name="Miller A.N."/>
            <person name="O'Donnell K."/>
            <person name="Stajich J.E."/>
            <person name="Bonito G."/>
        </authorList>
    </citation>
    <scope>NUCLEOTIDE SEQUENCE</scope>
    <source>
        <strain evidence="8">NVP60</strain>
    </source>
</reference>
<organism evidence="8 9">
    <name type="scientific">Linnemannia gamsii</name>
    <dbReference type="NCBI Taxonomy" id="64522"/>
    <lineage>
        <taxon>Eukaryota</taxon>
        <taxon>Fungi</taxon>
        <taxon>Fungi incertae sedis</taxon>
        <taxon>Mucoromycota</taxon>
        <taxon>Mortierellomycotina</taxon>
        <taxon>Mortierellomycetes</taxon>
        <taxon>Mortierellales</taxon>
        <taxon>Mortierellaceae</taxon>
        <taxon>Linnemannia</taxon>
    </lineage>
</organism>
<evidence type="ECO:0000256" key="1">
    <source>
        <dbReference type="ARBA" id="ARBA00008601"/>
    </source>
</evidence>
<protein>
    <recommendedName>
        <fullName evidence="2">protein-tyrosine-phosphatase</fullName>
        <ecNumber evidence="2">3.1.3.48</ecNumber>
    </recommendedName>
</protein>
<feature type="region of interest" description="Disordered" evidence="5">
    <location>
        <begin position="146"/>
        <end position="166"/>
    </location>
</feature>
<evidence type="ECO:0000256" key="3">
    <source>
        <dbReference type="ARBA" id="ARBA00022801"/>
    </source>
</evidence>
<dbReference type="EC" id="3.1.3.48" evidence="2"/>
<dbReference type="InterPro" id="IPR020422">
    <property type="entry name" value="TYR_PHOSPHATASE_DUAL_dom"/>
</dbReference>
<sequence>MASASSPSFPPTSSLSSRRPFTPAPLSSALSTSTITIGTSSAAPSTATTSTTDSRRHSQLLLDQALPTPRLPLSTNPSSTHRPISAYFADFSAECGAASPYTSEPVCVLPHLYLGAEHNATDVKVLSRLGITAVLNVAVEITQQELQQQQRQQPPTTSRKPIIGGGNGARVVLDPHSGNSIHYKSLSWTHHQRNLRSEFPLAFDYIEEAKARGGKVLVHCQLGVSRSASLVIAYVMKTLQMGLTDAYELVKSRSAVISPNMSLMYQLSEFEKSLNTNSNNSNTKSPMYMDEDEEEYPYPTENMDIDTPVSSPVAAATPVAPVAPVKVLPPVTTRPRSSMYLSSAPIPQTPMTDRFSFSTTTAVTAPSVSTPTTMGPIPKTRLQLQSTIVPKQYPEGVSIHPHTSREFRTPDMVYSPLSALSNTPVPPTPTRLSHPMPAFATAPSSSISSRRQLQQQLPPALSLSSSSSSVSSFATSSHSRPSSTSSASSTSISQTNPDSPLQPPTPRSAGFKLTLAPTTPTMPSTPITPVAIVAPSPTRPGFGIRRKSSTSSLLMMMMPPTTPTTPSTPTGSTKTKKAAVIQSLASVLTRRWSNQIQQGSSSSPSASSACAQGQQEPGNQIECLSSMSHQSNSSNVSGGNGMDMTADGQSPRELGRMMILGQGAASAGVSVPPTPTTATTPSATTMANGGKEPEFIFSPRPCSPPLLETTTRTFGELYHALKMEG</sequence>
<comment type="caution">
    <text evidence="8">The sequence shown here is derived from an EMBL/GenBank/DDBJ whole genome shotgun (WGS) entry which is preliminary data.</text>
</comment>
<evidence type="ECO:0000313" key="8">
    <source>
        <dbReference type="EMBL" id="KAG0293966.1"/>
    </source>
</evidence>
<dbReference type="PROSITE" id="PS50054">
    <property type="entry name" value="TYR_PHOSPHATASE_DUAL"/>
    <property type="match status" value="1"/>
</dbReference>
<feature type="compositionally biased region" description="Low complexity" evidence="5">
    <location>
        <begin position="676"/>
        <end position="685"/>
    </location>
</feature>
<feature type="domain" description="Tyrosine specific protein phosphatases" evidence="7">
    <location>
        <begin position="197"/>
        <end position="253"/>
    </location>
</feature>
<accession>A0A9P6QQT4</accession>
<dbReference type="SMART" id="SM00195">
    <property type="entry name" value="DSPc"/>
    <property type="match status" value="1"/>
</dbReference>
<dbReference type="EMBL" id="JAAAIN010002369">
    <property type="protein sequence ID" value="KAG0293966.1"/>
    <property type="molecule type" value="Genomic_DNA"/>
</dbReference>
<evidence type="ECO:0000259" key="6">
    <source>
        <dbReference type="PROSITE" id="PS50054"/>
    </source>
</evidence>
<feature type="compositionally biased region" description="Low complexity" evidence="5">
    <location>
        <begin position="594"/>
        <end position="615"/>
    </location>
</feature>
<dbReference type="InterPro" id="IPR000387">
    <property type="entry name" value="Tyr_Pase_dom"/>
</dbReference>
<dbReference type="Proteomes" id="UP000823405">
    <property type="component" value="Unassembled WGS sequence"/>
</dbReference>
<gene>
    <name evidence="8" type="ORF">BGZ97_005202</name>
</gene>
<evidence type="ECO:0000259" key="7">
    <source>
        <dbReference type="PROSITE" id="PS50056"/>
    </source>
</evidence>
<dbReference type="InterPro" id="IPR000340">
    <property type="entry name" value="Dual-sp_phosphatase_cat-dom"/>
</dbReference>
<keyword evidence="9" id="KW-1185">Reference proteome</keyword>
<dbReference type="GO" id="GO:0043409">
    <property type="term" value="P:negative regulation of MAPK cascade"/>
    <property type="evidence" value="ECO:0007669"/>
    <property type="project" value="TreeGrafter"/>
</dbReference>
<dbReference type="SUPFAM" id="SSF52799">
    <property type="entry name" value="(Phosphotyrosine protein) phosphatases II"/>
    <property type="match status" value="1"/>
</dbReference>
<feature type="region of interest" description="Disordered" evidence="5">
    <location>
        <begin position="594"/>
        <end position="649"/>
    </location>
</feature>
<dbReference type="Pfam" id="PF00782">
    <property type="entry name" value="DSPc"/>
    <property type="match status" value="1"/>
</dbReference>
<feature type="region of interest" description="Disordered" evidence="5">
    <location>
        <begin position="38"/>
        <end position="57"/>
    </location>
</feature>